<organism evidence="1 2">
    <name type="scientific">Candidatus Scatousia excrementipullorum</name>
    <dbReference type="NCBI Taxonomy" id="2840936"/>
    <lineage>
        <taxon>Bacteria</taxon>
        <taxon>Candidatus Scatousia</taxon>
    </lineage>
</organism>
<dbReference type="Proteomes" id="UP000823632">
    <property type="component" value="Unassembled WGS sequence"/>
</dbReference>
<sequence length="93" mass="10729">MKIQQYSPFNTGVSFKSKYEIDASSAISRTQIFTLGMLMNNFWLTNPVGTFNQLKYNSVYGKAVLNVKVDKDNIVERILDRNNIKYKKLDKNA</sequence>
<protein>
    <submittedName>
        <fullName evidence="1">Uncharacterized protein</fullName>
    </submittedName>
</protein>
<dbReference type="AlphaFoldDB" id="A0A9D9H0B5"/>
<dbReference type="EMBL" id="JADIND010000118">
    <property type="protein sequence ID" value="MBO8430867.1"/>
    <property type="molecule type" value="Genomic_DNA"/>
</dbReference>
<proteinExistence type="predicted"/>
<accession>A0A9D9H0B5</accession>
<evidence type="ECO:0000313" key="1">
    <source>
        <dbReference type="EMBL" id="MBO8430867.1"/>
    </source>
</evidence>
<reference evidence="1" key="1">
    <citation type="submission" date="2020-10" db="EMBL/GenBank/DDBJ databases">
        <authorList>
            <person name="Gilroy R."/>
        </authorList>
    </citation>
    <scope>NUCLEOTIDE SEQUENCE</scope>
    <source>
        <strain evidence="1">10192</strain>
    </source>
</reference>
<name>A0A9D9H0B5_9BACT</name>
<gene>
    <name evidence="1" type="ORF">IAC76_05720</name>
</gene>
<reference evidence="1" key="2">
    <citation type="journal article" date="2021" name="PeerJ">
        <title>Extensive microbial diversity within the chicken gut microbiome revealed by metagenomics and culture.</title>
        <authorList>
            <person name="Gilroy R."/>
            <person name="Ravi A."/>
            <person name="Getino M."/>
            <person name="Pursley I."/>
            <person name="Horton D.L."/>
            <person name="Alikhan N.F."/>
            <person name="Baker D."/>
            <person name="Gharbi K."/>
            <person name="Hall N."/>
            <person name="Watson M."/>
            <person name="Adriaenssens E.M."/>
            <person name="Foster-Nyarko E."/>
            <person name="Jarju S."/>
            <person name="Secka A."/>
            <person name="Antonio M."/>
            <person name="Oren A."/>
            <person name="Chaudhuri R.R."/>
            <person name="La Ragione R."/>
            <person name="Hildebrand F."/>
            <person name="Pallen M.J."/>
        </authorList>
    </citation>
    <scope>NUCLEOTIDE SEQUENCE</scope>
    <source>
        <strain evidence="1">10192</strain>
    </source>
</reference>
<evidence type="ECO:0000313" key="2">
    <source>
        <dbReference type="Proteomes" id="UP000823632"/>
    </source>
</evidence>
<comment type="caution">
    <text evidence="1">The sequence shown here is derived from an EMBL/GenBank/DDBJ whole genome shotgun (WGS) entry which is preliminary data.</text>
</comment>